<feature type="domain" description="Chitobiase/beta-hexosaminidases N-terminal" evidence="8">
    <location>
        <begin position="52"/>
        <end position="218"/>
    </location>
</feature>
<dbReference type="Pfam" id="PF00728">
    <property type="entry name" value="Glyco_hydro_20"/>
    <property type="match status" value="1"/>
</dbReference>
<evidence type="ECO:0000256" key="4">
    <source>
        <dbReference type="ARBA" id="ARBA00022801"/>
    </source>
</evidence>
<dbReference type="Pfam" id="PF02838">
    <property type="entry name" value="Glyco_hydro_20b"/>
    <property type="match status" value="1"/>
</dbReference>
<organism evidence="9 10">
    <name type="scientific">Thalassotalea castellviae</name>
    <dbReference type="NCBI Taxonomy" id="3075612"/>
    <lineage>
        <taxon>Bacteria</taxon>
        <taxon>Pseudomonadati</taxon>
        <taxon>Pseudomonadota</taxon>
        <taxon>Gammaproteobacteria</taxon>
        <taxon>Alteromonadales</taxon>
        <taxon>Colwelliaceae</taxon>
        <taxon>Thalassotalea</taxon>
    </lineage>
</organism>
<dbReference type="InterPro" id="IPR013783">
    <property type="entry name" value="Ig-like_fold"/>
</dbReference>
<comment type="similarity">
    <text evidence="2">Belongs to the glycosyl hydrolase 20 family.</text>
</comment>
<proteinExistence type="inferred from homology"/>
<dbReference type="SUPFAM" id="SSF55545">
    <property type="entry name" value="beta-N-acetylhexosaminidase-like domain"/>
    <property type="match status" value="1"/>
</dbReference>
<dbReference type="SUPFAM" id="SSF51445">
    <property type="entry name" value="(Trans)glycosidases"/>
    <property type="match status" value="1"/>
</dbReference>
<evidence type="ECO:0000313" key="10">
    <source>
        <dbReference type="Proteomes" id="UP001266357"/>
    </source>
</evidence>
<keyword evidence="10" id="KW-1185">Reference proteome</keyword>
<evidence type="ECO:0000313" key="9">
    <source>
        <dbReference type="EMBL" id="MDT0604068.1"/>
    </source>
</evidence>
<gene>
    <name evidence="9" type="ORF">RM573_10740</name>
</gene>
<dbReference type="PANTHER" id="PTHR22600">
    <property type="entry name" value="BETA-HEXOSAMINIDASE"/>
    <property type="match status" value="1"/>
</dbReference>
<dbReference type="InterPro" id="IPR012291">
    <property type="entry name" value="CBM2_carb-bd_dom_sf"/>
</dbReference>
<dbReference type="Gene3D" id="3.30.379.10">
    <property type="entry name" value="Chitobiase/beta-hexosaminidase domain 2-like"/>
    <property type="match status" value="1"/>
</dbReference>
<dbReference type="SUPFAM" id="SSF81296">
    <property type="entry name" value="E set domains"/>
    <property type="match status" value="1"/>
</dbReference>
<evidence type="ECO:0000259" key="8">
    <source>
        <dbReference type="SMART" id="SM01081"/>
    </source>
</evidence>
<dbReference type="EMBL" id="JAVRIF010000005">
    <property type="protein sequence ID" value="MDT0604068.1"/>
    <property type="molecule type" value="Genomic_DNA"/>
</dbReference>
<dbReference type="Pfam" id="PF03173">
    <property type="entry name" value="CHB_HEX"/>
    <property type="match status" value="1"/>
</dbReference>
<dbReference type="InterPro" id="IPR029018">
    <property type="entry name" value="Hex-like_dom2"/>
</dbReference>
<dbReference type="InterPro" id="IPR025705">
    <property type="entry name" value="Beta_hexosaminidase_sua/sub"/>
</dbReference>
<sequence length="891" mass="99710">MIKRSIVAKCGLSVALITLIACGQAKKSVDESNKQLNEVTAINQNQLDQMAASLEVKYQVLSNIETDCPDKDGKAIKYCFSAYIHFTSPVDLPVNQWTIQYSQVYPIYASQSDAFTIALHNGDIHQIKPTPAFTGFKAGEKQSLKIWMAATVLTHSQLMPNYWLSAPQLTPAVIDSTRTKIDPETQLELTPWIVPYDNIAKQIKANPNDINEYADAGWLFEHNKAGEVDNVSLAASVIPTPKSITLTENQSLNLSKGLTLRYQGLDERDISAALTRLTKLGVPQSPSGVPVQVNIATDLNTTAGAKESYHLTVSDAGVIINAADKAGAFYGVQTLASLLTVDTLTVPYVEINDAPKYSYRGQHLDVARNFHDKAMVFRLIEQMAAYKLNKLHMHLAEDEGWRIELPSFPELTEIGGMRCMDLSDTACMQPQLGGADAADRDGFYSVQDYLDILHYAKEHHIQVIPSLDMPGHSRAAIKAMEARYRRFIEQENEVAATKYLLSDFDDKTEYMSIQNYNDNTINVCLESSYAFVDRVLEDLIALHNQAEHPLQMYHIGADETAGAWVESPACQALVADTTNEVNDIKHLGAHFIERVANMIASKGISVGGWNDGLGETHVENMPKDIYSYIWGSLPGGAHKMVSEQAHRGWNVVLSIPDVFYFDFPYEVDPKERGYNWASRRIDSQNVFNFMPDNLPIHAEFRVDTSGQPFEIDDSIQKDDAGNIIHRPLPEQFKVIGVQGQVWSETIRSENQAEYMLYPRMIAMAERAWHHADWSVPYNYQGAKYHQNSHVFSDELKALRDEKWQLFSNTIGQKELIKLDKLGVFYRIPTVGAKIIDNQLHINSSLVGLPLEYQQANGDWQSYAKPVAVSLPVKVRARSADGQRAGRSFTVN</sequence>
<dbReference type="EC" id="3.2.1.52" evidence="3"/>
<dbReference type="Gene3D" id="2.60.40.10">
    <property type="entry name" value="Immunoglobulins"/>
    <property type="match status" value="1"/>
</dbReference>
<dbReference type="SMART" id="SM01081">
    <property type="entry name" value="CHB_HEX"/>
    <property type="match status" value="1"/>
</dbReference>
<evidence type="ECO:0000256" key="3">
    <source>
        <dbReference type="ARBA" id="ARBA00012663"/>
    </source>
</evidence>
<dbReference type="Pfam" id="PF03174">
    <property type="entry name" value="CHB_HEX_C"/>
    <property type="match status" value="1"/>
</dbReference>
<dbReference type="Gene3D" id="3.20.20.80">
    <property type="entry name" value="Glycosidases"/>
    <property type="match status" value="1"/>
</dbReference>
<evidence type="ECO:0000256" key="7">
    <source>
        <dbReference type="ARBA" id="ARBA00033000"/>
    </source>
</evidence>
<dbReference type="InterPro" id="IPR014756">
    <property type="entry name" value="Ig_E-set"/>
</dbReference>
<reference evidence="9 10" key="1">
    <citation type="submission" date="2023-09" db="EMBL/GenBank/DDBJ databases">
        <authorList>
            <person name="Rey-Velasco X."/>
        </authorList>
    </citation>
    <scope>NUCLEOTIDE SEQUENCE [LARGE SCALE GENOMIC DNA]</scope>
    <source>
        <strain evidence="9 10">W431</strain>
    </source>
</reference>
<dbReference type="RefSeq" id="WP_311581515.1">
    <property type="nucleotide sequence ID" value="NZ_JAVRIF010000005.1"/>
</dbReference>
<dbReference type="PROSITE" id="PS51257">
    <property type="entry name" value="PROKAR_LIPOPROTEIN"/>
    <property type="match status" value="1"/>
</dbReference>
<dbReference type="PANTHER" id="PTHR22600:SF57">
    <property type="entry name" value="BETA-N-ACETYLHEXOSAMINIDASE"/>
    <property type="match status" value="1"/>
</dbReference>
<comment type="caution">
    <text evidence="9">The sequence shown here is derived from an EMBL/GenBank/DDBJ whole genome shotgun (WGS) entry which is preliminary data.</text>
</comment>
<dbReference type="InterPro" id="IPR015883">
    <property type="entry name" value="Glyco_hydro_20_cat"/>
</dbReference>
<dbReference type="PRINTS" id="PR00738">
    <property type="entry name" value="GLHYDRLASE20"/>
</dbReference>
<protein>
    <recommendedName>
        <fullName evidence="3">beta-N-acetylhexosaminidase</fullName>
        <ecNumber evidence="3">3.2.1.52</ecNumber>
    </recommendedName>
    <alternativeName>
        <fullName evidence="6">Beta-N-acetylhexosaminidase</fullName>
    </alternativeName>
    <alternativeName>
        <fullName evidence="7">N-acetyl-beta-glucosaminidase</fullName>
    </alternativeName>
</protein>
<evidence type="ECO:0000256" key="6">
    <source>
        <dbReference type="ARBA" id="ARBA00030512"/>
    </source>
</evidence>
<evidence type="ECO:0000256" key="2">
    <source>
        <dbReference type="ARBA" id="ARBA00006285"/>
    </source>
</evidence>
<accession>A0ABU3A2F5</accession>
<keyword evidence="5" id="KW-0326">Glycosidase</keyword>
<dbReference type="CDD" id="cd02847">
    <property type="entry name" value="E_set_Chitobiase_C"/>
    <property type="match status" value="1"/>
</dbReference>
<keyword evidence="4" id="KW-0378">Hydrolase</keyword>
<comment type="catalytic activity">
    <reaction evidence="1">
        <text>Hydrolysis of terminal non-reducing N-acetyl-D-hexosamine residues in N-acetyl-beta-D-hexosaminides.</text>
        <dbReference type="EC" id="3.2.1.52"/>
    </reaction>
</comment>
<dbReference type="InterPro" id="IPR008965">
    <property type="entry name" value="CBM2/CBM3_carb-bd_dom_sf"/>
</dbReference>
<name>A0ABU3A2F5_9GAMM</name>
<dbReference type="InterPro" id="IPR004867">
    <property type="entry name" value="CHB_C_dom"/>
</dbReference>
<dbReference type="SUPFAM" id="SSF49384">
    <property type="entry name" value="Carbohydrate-binding domain"/>
    <property type="match status" value="1"/>
</dbReference>
<evidence type="ECO:0000256" key="5">
    <source>
        <dbReference type="ARBA" id="ARBA00023295"/>
    </source>
</evidence>
<evidence type="ECO:0000256" key="1">
    <source>
        <dbReference type="ARBA" id="ARBA00001231"/>
    </source>
</evidence>
<dbReference type="Gene3D" id="2.60.40.290">
    <property type="match status" value="1"/>
</dbReference>
<dbReference type="InterPro" id="IPR017853">
    <property type="entry name" value="GH"/>
</dbReference>
<dbReference type="InterPro" id="IPR004866">
    <property type="entry name" value="CHB/HEX_N_dom"/>
</dbReference>
<dbReference type="InterPro" id="IPR015882">
    <property type="entry name" value="HEX_bac_N"/>
</dbReference>
<dbReference type="Proteomes" id="UP001266357">
    <property type="component" value="Unassembled WGS sequence"/>
</dbReference>